<dbReference type="Gene3D" id="1.20.1640.10">
    <property type="entry name" value="Multidrug efflux transporter AcrB transmembrane domain"/>
    <property type="match status" value="2"/>
</dbReference>
<dbReference type="EMBL" id="VTWT01000003">
    <property type="protein sequence ID" value="KAA9340004.1"/>
    <property type="molecule type" value="Genomic_DNA"/>
</dbReference>
<reference evidence="8 9" key="1">
    <citation type="submission" date="2019-09" db="EMBL/GenBank/DDBJ databases">
        <title>Genome sequence of Adhaeribacter sp. M2.</title>
        <authorList>
            <person name="Srinivasan S."/>
        </authorList>
    </citation>
    <scope>NUCLEOTIDE SEQUENCE [LARGE SCALE GENOMIC DNA]</scope>
    <source>
        <strain evidence="8 9">M2</strain>
    </source>
</reference>
<keyword evidence="2" id="KW-1003">Cell membrane</keyword>
<feature type="transmembrane region" description="Helical" evidence="6">
    <location>
        <begin position="684"/>
        <end position="704"/>
    </location>
</feature>
<feature type="transmembrane region" description="Helical" evidence="6">
    <location>
        <begin position="759"/>
        <end position="781"/>
    </location>
</feature>
<evidence type="ECO:0000256" key="3">
    <source>
        <dbReference type="ARBA" id="ARBA00022692"/>
    </source>
</evidence>
<dbReference type="Pfam" id="PF03176">
    <property type="entry name" value="MMPL"/>
    <property type="match status" value="2"/>
</dbReference>
<evidence type="ECO:0000256" key="5">
    <source>
        <dbReference type="ARBA" id="ARBA00023136"/>
    </source>
</evidence>
<dbReference type="SUPFAM" id="SSF82866">
    <property type="entry name" value="Multidrug efflux transporter AcrB transmembrane domain"/>
    <property type="match status" value="2"/>
</dbReference>
<feature type="transmembrane region" description="Helical" evidence="6">
    <location>
        <begin position="403"/>
        <end position="421"/>
    </location>
</feature>
<comment type="caution">
    <text evidence="8">The sequence shown here is derived from an EMBL/GenBank/DDBJ whole genome shotgun (WGS) entry which is preliminary data.</text>
</comment>
<evidence type="ECO:0000259" key="7">
    <source>
        <dbReference type="PROSITE" id="PS50156"/>
    </source>
</evidence>
<protein>
    <submittedName>
        <fullName evidence="8">MMPL family transporter</fullName>
    </submittedName>
</protein>
<dbReference type="GO" id="GO:0005886">
    <property type="term" value="C:plasma membrane"/>
    <property type="evidence" value="ECO:0007669"/>
    <property type="project" value="UniProtKB-SubCell"/>
</dbReference>
<comment type="subcellular location">
    <subcellularLocation>
        <location evidence="1">Cell membrane</location>
        <topology evidence="1">Multi-pass membrane protein</topology>
    </subcellularLocation>
</comment>
<dbReference type="AlphaFoldDB" id="A0A5N1J0J1"/>
<dbReference type="InterPro" id="IPR004869">
    <property type="entry name" value="MMPL_dom"/>
</dbReference>
<feature type="transmembrane region" description="Helical" evidence="6">
    <location>
        <begin position="656"/>
        <end position="678"/>
    </location>
</feature>
<feature type="transmembrane region" description="Helical" evidence="6">
    <location>
        <begin position="316"/>
        <end position="343"/>
    </location>
</feature>
<keyword evidence="9" id="KW-1185">Reference proteome</keyword>
<keyword evidence="4 6" id="KW-1133">Transmembrane helix</keyword>
<dbReference type="InterPro" id="IPR000731">
    <property type="entry name" value="SSD"/>
</dbReference>
<dbReference type="RefSeq" id="WP_150903040.1">
    <property type="nucleotide sequence ID" value="NZ_VTWT01000003.1"/>
</dbReference>
<dbReference type="PANTHER" id="PTHR33406:SF12">
    <property type="entry name" value="BLR2997 PROTEIN"/>
    <property type="match status" value="1"/>
</dbReference>
<keyword evidence="5 6" id="KW-0472">Membrane</keyword>
<evidence type="ECO:0000256" key="1">
    <source>
        <dbReference type="ARBA" id="ARBA00004651"/>
    </source>
</evidence>
<dbReference type="PRINTS" id="PR00702">
    <property type="entry name" value="ACRIFLAVINRP"/>
</dbReference>
<feature type="domain" description="SSD" evidence="7">
    <location>
        <begin position="656"/>
        <end position="782"/>
    </location>
</feature>
<name>A0A5N1J0J1_9BACT</name>
<accession>A0A5N1J0J1</accession>
<dbReference type="PANTHER" id="PTHR33406">
    <property type="entry name" value="MEMBRANE PROTEIN MJ1562-RELATED"/>
    <property type="match status" value="1"/>
</dbReference>
<dbReference type="PROSITE" id="PS50156">
    <property type="entry name" value="SSD"/>
    <property type="match status" value="2"/>
</dbReference>
<organism evidence="8 9">
    <name type="scientific">Adhaeribacter soli</name>
    <dbReference type="NCBI Taxonomy" id="2607655"/>
    <lineage>
        <taxon>Bacteria</taxon>
        <taxon>Pseudomonadati</taxon>
        <taxon>Bacteroidota</taxon>
        <taxon>Cytophagia</taxon>
        <taxon>Cytophagales</taxon>
        <taxon>Hymenobacteraceae</taxon>
        <taxon>Adhaeribacter</taxon>
    </lineage>
</organism>
<feature type="transmembrane region" description="Helical" evidence="6">
    <location>
        <begin position="349"/>
        <end position="371"/>
    </location>
</feature>
<evidence type="ECO:0000256" key="4">
    <source>
        <dbReference type="ARBA" id="ARBA00022989"/>
    </source>
</evidence>
<dbReference type="InterPro" id="IPR050545">
    <property type="entry name" value="Mycobact_MmpL"/>
</dbReference>
<sequence>MWKNIALFILKNRIALILALAVTTAFMAWKAKDVEMSYDFANVVSKDDTDMVYFQRFKQTFGEDGNVLVVGMHDSAVFQLQNFRELKKLSDAVSHVEGVKAVISLPGLVSIQKDTTERTFAPKKIFEPFPQSQKELHALLQTVKDQKFYEGLIINETTGATLLAITVDPKFLNSAKRVEVMDHITQHTEAFGRKTGIKMHYAGLPFVRAVMTTKVAGEMKLFLALAMLVTAVTLFLTFRSWSAVIFPLLVISVVVIWTLGTIALLGYKISLLTGLIPSIIVVIGIPNCTYLLAHYHLDYRKHGNKMLAMARVLSKLGLVTFINNATTAIGFIVFMFTDIAILFEFGVVAGINTFVTYLVCVILIPVVFSYLPPPTEKQLRHLDAKPLTKLLEFFEFIVLQKRYLIYFFTILISALSIWGIFKIKTVSYMVDDLPKESSVNADLKFFERHFNGVMPLEIVIDTGVKQGVMKLNNLKKIDQLENFLRTQPILSAPISVAGLVKTATQAFYNGDPSSFRLPDNTERNFIFSYLAKQGGGENKRLLRSFVDSTGQRTRISLRVADVGSRELDTLLINKIKPEIRKIWGGENVKATEEGNTMNFQREGADNKQSVSLTGTTLLFIKGNEYLIDSLGESLIQAFIMVTIIIIFLFRSSSAVIITLIPNIIPLIMVAGLMGFLGIPLKPSTALIFTIALGITVDNTVHFLAKYRLDLAANGFNVREAIISAIGEAGTSMIYTTVTLFFGFVIFAFSEFGGTKALGILMSLTLLIALFTNLIVLPALLVSFDKGRYTYEPNAPIQDYDEYSEENDADVDLDMLEIKQELEPVSNSREV</sequence>
<feature type="transmembrane region" description="Helical" evidence="6">
    <location>
        <begin position="275"/>
        <end position="295"/>
    </location>
</feature>
<gene>
    <name evidence="8" type="ORF">F0P94_06545</name>
</gene>
<proteinExistence type="predicted"/>
<feature type="transmembrane region" description="Helical" evidence="6">
    <location>
        <begin position="633"/>
        <end position="649"/>
    </location>
</feature>
<evidence type="ECO:0000256" key="6">
    <source>
        <dbReference type="SAM" id="Phobius"/>
    </source>
</evidence>
<evidence type="ECO:0000313" key="9">
    <source>
        <dbReference type="Proteomes" id="UP000326570"/>
    </source>
</evidence>
<dbReference type="GO" id="GO:0022857">
    <property type="term" value="F:transmembrane transporter activity"/>
    <property type="evidence" value="ECO:0007669"/>
    <property type="project" value="InterPro"/>
</dbReference>
<feature type="transmembrane region" description="Helical" evidence="6">
    <location>
        <begin position="245"/>
        <end position="269"/>
    </location>
</feature>
<dbReference type="Proteomes" id="UP000326570">
    <property type="component" value="Unassembled WGS sequence"/>
</dbReference>
<keyword evidence="3 6" id="KW-0812">Transmembrane</keyword>
<evidence type="ECO:0000256" key="2">
    <source>
        <dbReference type="ARBA" id="ARBA00022475"/>
    </source>
</evidence>
<evidence type="ECO:0000313" key="8">
    <source>
        <dbReference type="EMBL" id="KAA9340004.1"/>
    </source>
</evidence>
<feature type="transmembrane region" description="Helical" evidence="6">
    <location>
        <begin position="221"/>
        <end position="238"/>
    </location>
</feature>
<feature type="transmembrane region" description="Helical" evidence="6">
    <location>
        <begin position="725"/>
        <end position="747"/>
    </location>
</feature>
<feature type="domain" description="SSD" evidence="7">
    <location>
        <begin position="248"/>
        <end position="370"/>
    </location>
</feature>
<dbReference type="InterPro" id="IPR001036">
    <property type="entry name" value="Acrflvin-R"/>
</dbReference>